<protein>
    <submittedName>
        <fullName evidence="11">ABC transporter-like protein</fullName>
    </submittedName>
    <submittedName>
        <fullName evidence="12">Monosaccharide ABC transporter ATP-binding protein (CUT2 family)</fullName>
    </submittedName>
</protein>
<sequence>MLPTTGHPQNNDVRKGSGTDVTQNILEMRGITKTFPGVKALSDVTLQVQRGEVHAICGENGAGKSTLMKVLSGVYPHGTYDGEIVFENETVEFSDIRDSESKGIVIIHQELALSQYLSIAENIFLGNEVKGPFGLIDWNKTNFEAAKLLARVGLSEKPTTKVMDIGVGKQQLVEIAKALSKEVKLLILDEPTAALNDADSDHLLDLILHLKQQGITSIIISHKLNEIRKIADNVTVIRDGKTIETITRTEVSEDRIIKGMVGRDLEHRYPDHTSHIGEEVLRVENWTAHHPQDNQRVIVDNVSITANAGEIVGIAGLMGAGRTEFAMSLFGRAYGSRISGTVYKRGKEIKVRSVAEAIQNGLAYATEDRKTYGLNLIEDVKRNISVASLDKLVTMGLVNDNEEYRIANEYKKSMNIKTPSVMNKTGQLSGGNQQKVVLSKWIQSDPDVLILDEPTRGIDVGAKYEIYTIINRLADEGKAIIVISSELPELLGICDRIYTLSEGRITGELPTEDATPEALLKLMTLEKQR</sequence>
<evidence type="ECO:0000313" key="14">
    <source>
        <dbReference type="Proteomes" id="UP000292408"/>
    </source>
</evidence>
<dbReference type="InterPro" id="IPR003593">
    <property type="entry name" value="AAA+_ATPase"/>
</dbReference>
<evidence type="ECO:0000256" key="8">
    <source>
        <dbReference type="ARBA" id="ARBA00022967"/>
    </source>
</evidence>
<dbReference type="PROSITE" id="PS00211">
    <property type="entry name" value="ABC_TRANSPORTER_1"/>
    <property type="match status" value="1"/>
</dbReference>
<dbReference type="InterPro" id="IPR027417">
    <property type="entry name" value="P-loop_NTPase"/>
</dbReference>
<evidence type="ECO:0000256" key="6">
    <source>
        <dbReference type="ARBA" id="ARBA00022741"/>
    </source>
</evidence>
<reference evidence="12 14" key="1">
    <citation type="journal article" date="2015" name="Stand. Genomic Sci.">
        <title>Genomic Encyclopedia of Bacterial and Archaeal Type Strains, Phase III: the genomes of soil and plant-associated and newly described type strains.</title>
        <authorList>
            <person name="Whitman W.B."/>
            <person name="Woyke T."/>
            <person name="Klenk H.P."/>
            <person name="Zhou Y."/>
            <person name="Lilburn T.G."/>
            <person name="Beck B.J."/>
            <person name="De Vos P."/>
            <person name="Vandamme P."/>
            <person name="Eisen J.A."/>
            <person name="Garrity G."/>
            <person name="Hugenholtz P."/>
            <person name="Kyrpides N.C."/>
        </authorList>
    </citation>
    <scope>NUCLEOTIDE SEQUENCE [LARGE SCALE GENOMIC DNA]</scope>
    <source>
        <strain evidence="12 14">AC4r</strain>
    </source>
</reference>
<dbReference type="Pfam" id="PF00005">
    <property type="entry name" value="ABC_tran"/>
    <property type="match status" value="2"/>
</dbReference>
<dbReference type="AlphaFoldDB" id="A0A0U4X0K0"/>
<evidence type="ECO:0000256" key="7">
    <source>
        <dbReference type="ARBA" id="ARBA00022840"/>
    </source>
</evidence>
<keyword evidence="4" id="KW-0762">Sugar transport</keyword>
<reference evidence="11 13" key="4">
    <citation type="submission" date="2016-01" db="EMBL/GenBank/DDBJ databases">
        <title>Microcella alkaliphila JAM AC0309 whole genome shotgun sequence.</title>
        <authorList>
            <person name="Kurata A."/>
            <person name="Hirose Y."/>
            <person name="Kishimoto N."/>
            <person name="Kobayashi T."/>
        </authorList>
    </citation>
    <scope>NUCLEOTIDE SEQUENCE [LARGE SCALE GENOMIC DNA]</scope>
    <source>
        <strain evidence="11 13">JAM AC0309</strain>
    </source>
</reference>
<evidence type="ECO:0000256" key="9">
    <source>
        <dbReference type="ARBA" id="ARBA00023136"/>
    </source>
</evidence>
<dbReference type="KEGG" id="malk:MalAC0309_2529"/>
<proteinExistence type="predicted"/>
<keyword evidence="2" id="KW-0813">Transport</keyword>
<dbReference type="SMART" id="SM00382">
    <property type="entry name" value="AAA"/>
    <property type="match status" value="2"/>
</dbReference>
<dbReference type="Gene3D" id="3.40.50.300">
    <property type="entry name" value="P-loop containing nucleotide triphosphate hydrolases"/>
    <property type="match status" value="2"/>
</dbReference>
<name>A0A0U4X0K0_9MICO</name>
<dbReference type="PANTHER" id="PTHR43790">
    <property type="entry name" value="CARBOHYDRATE TRANSPORT ATP-BINDING PROTEIN MG119-RELATED"/>
    <property type="match status" value="1"/>
</dbReference>
<evidence type="ECO:0000313" key="12">
    <source>
        <dbReference type="EMBL" id="RZT60742.1"/>
    </source>
</evidence>
<dbReference type="InterPro" id="IPR017871">
    <property type="entry name" value="ABC_transporter-like_CS"/>
</dbReference>
<keyword evidence="5" id="KW-0677">Repeat</keyword>
<dbReference type="PANTHER" id="PTHR43790:SF1">
    <property type="entry name" value="XYLOSE IMPORT ATP-BINDING PROTEIN XYLG"/>
    <property type="match status" value="1"/>
</dbReference>
<keyword evidence="6" id="KW-0547">Nucleotide-binding</keyword>
<dbReference type="NCBIfam" id="NF040905">
    <property type="entry name" value="GguA"/>
    <property type="match status" value="1"/>
</dbReference>
<dbReference type="Proteomes" id="UP000218965">
    <property type="component" value="Chromosome"/>
</dbReference>
<evidence type="ECO:0000256" key="2">
    <source>
        <dbReference type="ARBA" id="ARBA00022448"/>
    </source>
</evidence>
<dbReference type="InterPro" id="IPR003439">
    <property type="entry name" value="ABC_transporter-like_ATP-bd"/>
</dbReference>
<keyword evidence="14" id="KW-1185">Reference proteome</keyword>
<keyword evidence="3" id="KW-1003">Cell membrane</keyword>
<feature type="domain" description="ABC transporter" evidence="10">
    <location>
        <begin position="281"/>
        <end position="527"/>
    </location>
</feature>
<dbReference type="InterPro" id="IPR050107">
    <property type="entry name" value="ABC_carbohydrate_import_ATPase"/>
</dbReference>
<dbReference type="GO" id="GO:0005886">
    <property type="term" value="C:plasma membrane"/>
    <property type="evidence" value="ECO:0007669"/>
    <property type="project" value="UniProtKB-SubCell"/>
</dbReference>
<evidence type="ECO:0000256" key="1">
    <source>
        <dbReference type="ARBA" id="ARBA00004202"/>
    </source>
</evidence>
<reference evidence="13" key="2">
    <citation type="submission" date="2015-12" db="EMBL/GenBank/DDBJ databases">
        <authorList>
            <person name="Shamseldin A."/>
            <person name="Moawad H."/>
            <person name="Abd El-Rahim W.M."/>
            <person name="Sadowsky M.J."/>
        </authorList>
    </citation>
    <scope>NUCLEOTIDE SEQUENCE [LARGE SCALE GENOMIC DNA]</scope>
    <source>
        <strain evidence="13">JAM AC0309</strain>
    </source>
</reference>
<dbReference type="CDD" id="cd03215">
    <property type="entry name" value="ABC_Carb_Monos_II"/>
    <property type="match status" value="1"/>
</dbReference>
<accession>A0A0U4X0K0</accession>
<evidence type="ECO:0000256" key="5">
    <source>
        <dbReference type="ARBA" id="ARBA00022737"/>
    </source>
</evidence>
<evidence type="ECO:0000313" key="11">
    <source>
        <dbReference type="EMBL" id="BAU33368.1"/>
    </source>
</evidence>
<reference evidence="12" key="5">
    <citation type="submission" date="2019-02" db="EMBL/GenBank/DDBJ databases">
        <authorList>
            <person name="Whitman W."/>
            <person name="Huntemann M."/>
            <person name="Clum A."/>
            <person name="Pillay M."/>
            <person name="Palaniappan K."/>
            <person name="Varghese N."/>
            <person name="Mikhailova N."/>
            <person name="Stamatis D."/>
            <person name="Reddy T."/>
            <person name="Daum C."/>
            <person name="Shapiro N."/>
            <person name="Ivanova N."/>
            <person name="Kyrpides N."/>
            <person name="Woyke T."/>
        </authorList>
    </citation>
    <scope>NUCLEOTIDE SEQUENCE</scope>
    <source>
        <strain evidence="12">AC4r</strain>
    </source>
</reference>
<evidence type="ECO:0000259" key="10">
    <source>
        <dbReference type="PROSITE" id="PS50893"/>
    </source>
</evidence>
<evidence type="ECO:0000256" key="3">
    <source>
        <dbReference type="ARBA" id="ARBA00022475"/>
    </source>
</evidence>
<comment type="subcellular location">
    <subcellularLocation>
        <location evidence="1">Cell membrane</location>
        <topology evidence="1">Peripheral membrane protein</topology>
    </subcellularLocation>
</comment>
<reference evidence="11" key="3">
    <citation type="submission" date="2015-12" db="EMBL/GenBank/DDBJ databases">
        <authorList>
            <consortium name="Microcella alkaliphila JAM AC0309 genome sequencing consortium"/>
            <person name="Kurata A."/>
            <person name="Hirose Y."/>
            <person name="Kishimoto N."/>
            <person name="Kobayashi T."/>
        </authorList>
    </citation>
    <scope>NUCLEOTIDE SEQUENCE</scope>
    <source>
        <strain evidence="11">JAM AC0309</strain>
    </source>
</reference>
<dbReference type="EMBL" id="SGXT01000014">
    <property type="protein sequence ID" value="RZT60742.1"/>
    <property type="molecule type" value="Genomic_DNA"/>
</dbReference>
<dbReference type="PROSITE" id="PS50893">
    <property type="entry name" value="ABC_TRANSPORTER_2"/>
    <property type="match status" value="2"/>
</dbReference>
<gene>
    <name evidence="12" type="ORF">EV140_1259</name>
    <name evidence="11" type="ORF">MalAC0309_2529</name>
</gene>
<dbReference type="Proteomes" id="UP000292408">
    <property type="component" value="Unassembled WGS sequence"/>
</dbReference>
<dbReference type="GO" id="GO:0005524">
    <property type="term" value="F:ATP binding"/>
    <property type="evidence" value="ECO:0007669"/>
    <property type="project" value="UniProtKB-KW"/>
</dbReference>
<keyword evidence="8" id="KW-1278">Translocase</keyword>
<evidence type="ECO:0000256" key="4">
    <source>
        <dbReference type="ARBA" id="ARBA00022597"/>
    </source>
</evidence>
<dbReference type="EMBL" id="AP017315">
    <property type="protein sequence ID" value="BAU33368.1"/>
    <property type="molecule type" value="Genomic_DNA"/>
</dbReference>
<dbReference type="CDD" id="cd03216">
    <property type="entry name" value="ABC_Carb_Monos_I"/>
    <property type="match status" value="1"/>
</dbReference>
<evidence type="ECO:0000313" key="13">
    <source>
        <dbReference type="Proteomes" id="UP000218965"/>
    </source>
</evidence>
<dbReference type="SUPFAM" id="SSF52540">
    <property type="entry name" value="P-loop containing nucleoside triphosphate hydrolases"/>
    <property type="match status" value="2"/>
</dbReference>
<dbReference type="GO" id="GO:0016887">
    <property type="term" value="F:ATP hydrolysis activity"/>
    <property type="evidence" value="ECO:0007669"/>
    <property type="project" value="InterPro"/>
</dbReference>
<dbReference type="FunFam" id="3.40.50.300:FF:000127">
    <property type="entry name" value="Ribose import ATP-binding protein RbsA"/>
    <property type="match status" value="1"/>
</dbReference>
<keyword evidence="7 12" id="KW-0067">ATP-binding</keyword>
<organism evidence="11 13">
    <name type="scientific">Microcella alkaliphila</name>
    <dbReference type="NCBI Taxonomy" id="279828"/>
    <lineage>
        <taxon>Bacteria</taxon>
        <taxon>Bacillati</taxon>
        <taxon>Actinomycetota</taxon>
        <taxon>Actinomycetes</taxon>
        <taxon>Micrococcales</taxon>
        <taxon>Microbacteriaceae</taxon>
        <taxon>Microcella</taxon>
    </lineage>
</organism>
<feature type="domain" description="ABC transporter" evidence="10">
    <location>
        <begin position="26"/>
        <end position="264"/>
    </location>
</feature>
<dbReference type="InterPro" id="IPR053466">
    <property type="entry name" value="L-arabinose_ABC_transporter"/>
</dbReference>
<keyword evidence="9" id="KW-0472">Membrane</keyword>